<organism evidence="1 2">
    <name type="scientific">Virgisporangium aliadipatigenens</name>
    <dbReference type="NCBI Taxonomy" id="741659"/>
    <lineage>
        <taxon>Bacteria</taxon>
        <taxon>Bacillati</taxon>
        <taxon>Actinomycetota</taxon>
        <taxon>Actinomycetes</taxon>
        <taxon>Micromonosporales</taxon>
        <taxon>Micromonosporaceae</taxon>
        <taxon>Virgisporangium</taxon>
    </lineage>
</organism>
<evidence type="ECO:0000313" key="2">
    <source>
        <dbReference type="Proteomes" id="UP000619260"/>
    </source>
</evidence>
<dbReference type="AlphaFoldDB" id="A0A8J3YE70"/>
<sequence>MNAEDSREFRLARLTLLLAIAADAEPDGIDAERLGIYDFLAAHPLLVAREEGDPDRRVLRLAGFDDRSLAYASPAQRFVTAQLRLSEDLATLVRWELVRASASGRVRYRLTDAGRGLAGQFTARYAQIYADAARVVIRRARRMSGKRLRAHLRQWLTVVPPSPPRDSPPWDVT</sequence>
<proteinExistence type="predicted"/>
<accession>A0A8J3YE70</accession>
<reference evidence="1" key="1">
    <citation type="submission" date="2021-01" db="EMBL/GenBank/DDBJ databases">
        <title>Whole genome shotgun sequence of Virgisporangium aliadipatigenens NBRC 105644.</title>
        <authorList>
            <person name="Komaki H."/>
            <person name="Tamura T."/>
        </authorList>
    </citation>
    <scope>NUCLEOTIDE SEQUENCE</scope>
    <source>
        <strain evidence="1">NBRC 105644</strain>
    </source>
</reference>
<keyword evidence="2" id="KW-1185">Reference proteome</keyword>
<evidence type="ECO:0000313" key="1">
    <source>
        <dbReference type="EMBL" id="GIJ43366.1"/>
    </source>
</evidence>
<dbReference type="Proteomes" id="UP000619260">
    <property type="component" value="Unassembled WGS sequence"/>
</dbReference>
<protein>
    <submittedName>
        <fullName evidence="1">Uncharacterized protein</fullName>
    </submittedName>
</protein>
<gene>
    <name evidence="1" type="ORF">Val02_02520</name>
</gene>
<name>A0A8J3YE70_9ACTN</name>
<dbReference type="EMBL" id="BOPF01000002">
    <property type="protein sequence ID" value="GIJ43366.1"/>
    <property type="molecule type" value="Genomic_DNA"/>
</dbReference>
<comment type="caution">
    <text evidence="1">The sequence shown here is derived from an EMBL/GenBank/DDBJ whole genome shotgun (WGS) entry which is preliminary data.</text>
</comment>
<dbReference type="RefSeq" id="WP_203896955.1">
    <property type="nucleotide sequence ID" value="NZ_BOPF01000002.1"/>
</dbReference>